<feature type="domain" description="Inhibitor I9" evidence="9">
    <location>
        <begin position="57"/>
        <end position="139"/>
    </location>
</feature>
<protein>
    <submittedName>
        <fullName evidence="10">Peptidase inhibitor I9</fullName>
    </submittedName>
</protein>
<evidence type="ECO:0000256" key="7">
    <source>
        <dbReference type="SAM" id="SignalP"/>
    </source>
</evidence>
<feature type="active site" description="Charge relay system" evidence="5">
    <location>
        <position position="182"/>
    </location>
</feature>
<feature type="domain" description="Peptidase S8/S53" evidence="8">
    <location>
        <begin position="180"/>
        <end position="385"/>
    </location>
</feature>
<dbReference type="GO" id="GO:0006508">
    <property type="term" value="P:proteolysis"/>
    <property type="evidence" value="ECO:0007669"/>
    <property type="project" value="UniProtKB-KW"/>
</dbReference>
<dbReference type="Gene3D" id="3.40.50.200">
    <property type="entry name" value="Peptidase S8/S53 domain"/>
    <property type="match status" value="1"/>
</dbReference>
<evidence type="ECO:0000256" key="3">
    <source>
        <dbReference type="ARBA" id="ARBA00022801"/>
    </source>
</evidence>
<organism evidence="10 11">
    <name type="scientific">Pontibacter ummariensis</name>
    <dbReference type="NCBI Taxonomy" id="1610492"/>
    <lineage>
        <taxon>Bacteria</taxon>
        <taxon>Pseudomonadati</taxon>
        <taxon>Bacteroidota</taxon>
        <taxon>Cytophagia</taxon>
        <taxon>Cytophagales</taxon>
        <taxon>Hymenobacteraceae</taxon>
        <taxon>Pontibacter</taxon>
    </lineage>
</organism>
<dbReference type="OrthoDB" id="9798386at2"/>
<evidence type="ECO:0000256" key="6">
    <source>
        <dbReference type="RuleBase" id="RU003355"/>
    </source>
</evidence>
<evidence type="ECO:0000313" key="10">
    <source>
        <dbReference type="EMBL" id="SNT17025.1"/>
    </source>
</evidence>
<dbReference type="SUPFAM" id="SSF54897">
    <property type="entry name" value="Protease propeptides/inhibitors"/>
    <property type="match status" value="1"/>
</dbReference>
<dbReference type="RefSeq" id="WP_089321335.1">
    <property type="nucleotide sequence ID" value="NZ_FZOQ01000028.1"/>
</dbReference>
<dbReference type="Gene3D" id="3.30.70.80">
    <property type="entry name" value="Peptidase S8 propeptide/proteinase inhibitor I9"/>
    <property type="match status" value="1"/>
</dbReference>
<evidence type="ECO:0000259" key="8">
    <source>
        <dbReference type="Pfam" id="PF00082"/>
    </source>
</evidence>
<keyword evidence="4 5" id="KW-0720">Serine protease</keyword>
<dbReference type="Pfam" id="PF00082">
    <property type="entry name" value="Peptidase_S8"/>
    <property type="match status" value="1"/>
</dbReference>
<dbReference type="PANTHER" id="PTHR43806:SF66">
    <property type="entry name" value="SERIN ENDOPEPTIDASE"/>
    <property type="match status" value="1"/>
</dbReference>
<dbReference type="InterPro" id="IPR022398">
    <property type="entry name" value="Peptidase_S8_His-AS"/>
</dbReference>
<dbReference type="InterPro" id="IPR050131">
    <property type="entry name" value="Peptidase_S8_subtilisin-like"/>
</dbReference>
<evidence type="ECO:0000256" key="1">
    <source>
        <dbReference type="ARBA" id="ARBA00011073"/>
    </source>
</evidence>
<dbReference type="PROSITE" id="PS00138">
    <property type="entry name" value="SUBTILASE_SER"/>
    <property type="match status" value="1"/>
</dbReference>
<evidence type="ECO:0000256" key="5">
    <source>
        <dbReference type="PROSITE-ProRule" id="PRU01240"/>
    </source>
</evidence>
<dbReference type="PANTHER" id="PTHR43806">
    <property type="entry name" value="PEPTIDASE S8"/>
    <property type="match status" value="1"/>
</dbReference>
<dbReference type="Proteomes" id="UP000198432">
    <property type="component" value="Unassembled WGS sequence"/>
</dbReference>
<dbReference type="InterPro" id="IPR034193">
    <property type="entry name" value="PCSK9_ProteinaseK-like"/>
</dbReference>
<dbReference type="PROSITE" id="PS51892">
    <property type="entry name" value="SUBTILASE"/>
    <property type="match status" value="1"/>
</dbReference>
<evidence type="ECO:0000313" key="11">
    <source>
        <dbReference type="Proteomes" id="UP000198432"/>
    </source>
</evidence>
<sequence length="410" mass="42401">MKHALQVRRFVRSMLFSAAVVAAAGTFTACEREIEEVVAPEEALQASTENGAIIPGQYIVVFKETGTLRLDATVPYAERVDAVRNFGKDLLAANGVQEVAIAQAYGKAIMGVAARLSESEVEALRRDSRVAYIEPDRMMVLGKPSFAGGGGKDATVQETPWGITRVGSGVGTGTGKIAWVIDTGIDQDHPDLNVNTNLSYSVFTTGRDATPDDGNGHGTHVAGTIAAIDNEIGVIGVAHGATVVAVKVLDSRGSGSYSGVIKGVDYVAGKGKSGDVANMSLGGPVSQALDDAITRASAKVKFALAAGNDGADANNSSPARVNGTNIYTISAIDVNDKFASWSNWGNPPVDYAAPGVGVKSTWKDGGYNTISGTSMATPHVAGLLLLGAVREDGFASGDPDRNPDPIAHTN</sequence>
<evidence type="ECO:0000256" key="2">
    <source>
        <dbReference type="ARBA" id="ARBA00022670"/>
    </source>
</evidence>
<dbReference type="EMBL" id="FZOQ01000028">
    <property type="protein sequence ID" value="SNT17025.1"/>
    <property type="molecule type" value="Genomic_DNA"/>
</dbReference>
<feature type="chain" id="PRO_5013258139" evidence="7">
    <location>
        <begin position="23"/>
        <end position="410"/>
    </location>
</feature>
<dbReference type="InterPro" id="IPR023827">
    <property type="entry name" value="Peptidase_S8_Asp-AS"/>
</dbReference>
<dbReference type="InterPro" id="IPR015500">
    <property type="entry name" value="Peptidase_S8_subtilisin-rel"/>
</dbReference>
<dbReference type="PROSITE" id="PS51257">
    <property type="entry name" value="PROKAR_LIPOPROTEIN"/>
    <property type="match status" value="1"/>
</dbReference>
<dbReference type="InterPro" id="IPR036852">
    <property type="entry name" value="Peptidase_S8/S53_dom_sf"/>
</dbReference>
<dbReference type="GO" id="GO:0005615">
    <property type="term" value="C:extracellular space"/>
    <property type="evidence" value="ECO:0007669"/>
    <property type="project" value="TreeGrafter"/>
</dbReference>
<dbReference type="InterPro" id="IPR010259">
    <property type="entry name" value="S8pro/Inhibitor_I9"/>
</dbReference>
<dbReference type="InterPro" id="IPR000209">
    <property type="entry name" value="Peptidase_S8/S53_dom"/>
</dbReference>
<keyword evidence="7" id="KW-0732">Signal</keyword>
<gene>
    <name evidence="10" type="ORF">SAMN06296052_12844</name>
</gene>
<dbReference type="PRINTS" id="PR00723">
    <property type="entry name" value="SUBTILISIN"/>
</dbReference>
<dbReference type="Pfam" id="PF05922">
    <property type="entry name" value="Inhibitor_I9"/>
    <property type="match status" value="1"/>
</dbReference>
<dbReference type="SUPFAM" id="SSF52743">
    <property type="entry name" value="Subtilisin-like"/>
    <property type="match status" value="1"/>
</dbReference>
<keyword evidence="3 5" id="KW-0378">Hydrolase</keyword>
<dbReference type="GO" id="GO:0004252">
    <property type="term" value="F:serine-type endopeptidase activity"/>
    <property type="evidence" value="ECO:0007669"/>
    <property type="project" value="UniProtKB-UniRule"/>
</dbReference>
<proteinExistence type="inferred from homology"/>
<dbReference type="PROSITE" id="PS00136">
    <property type="entry name" value="SUBTILASE_ASP"/>
    <property type="match status" value="1"/>
</dbReference>
<feature type="active site" description="Charge relay system" evidence="5">
    <location>
        <position position="374"/>
    </location>
</feature>
<feature type="active site" description="Charge relay system" evidence="5">
    <location>
        <position position="217"/>
    </location>
</feature>
<reference evidence="11" key="1">
    <citation type="submission" date="2017-06" db="EMBL/GenBank/DDBJ databases">
        <authorList>
            <person name="Varghese N."/>
            <person name="Submissions S."/>
        </authorList>
    </citation>
    <scope>NUCLEOTIDE SEQUENCE [LARGE SCALE GENOMIC DNA]</scope>
    <source>
        <strain evidence="11">NKM1</strain>
    </source>
</reference>
<dbReference type="InterPro" id="IPR037045">
    <property type="entry name" value="S8pro/Inhibitor_I9_sf"/>
</dbReference>
<dbReference type="AlphaFoldDB" id="A0A239KG29"/>
<keyword evidence="2 5" id="KW-0645">Protease</keyword>
<dbReference type="PROSITE" id="PS00137">
    <property type="entry name" value="SUBTILASE_HIS"/>
    <property type="match status" value="1"/>
</dbReference>
<evidence type="ECO:0000259" key="9">
    <source>
        <dbReference type="Pfam" id="PF05922"/>
    </source>
</evidence>
<comment type="similarity">
    <text evidence="1 5 6">Belongs to the peptidase S8 family.</text>
</comment>
<dbReference type="InterPro" id="IPR023828">
    <property type="entry name" value="Peptidase_S8_Ser-AS"/>
</dbReference>
<accession>A0A239KG29</accession>
<feature type="signal peptide" evidence="7">
    <location>
        <begin position="1"/>
        <end position="22"/>
    </location>
</feature>
<keyword evidence="11" id="KW-1185">Reference proteome</keyword>
<dbReference type="CDD" id="cd04077">
    <property type="entry name" value="Peptidases_S8_PCSK9_ProteinaseK_like"/>
    <property type="match status" value="1"/>
</dbReference>
<evidence type="ECO:0000256" key="4">
    <source>
        <dbReference type="ARBA" id="ARBA00022825"/>
    </source>
</evidence>
<name>A0A239KG29_9BACT</name>